<evidence type="ECO:0000313" key="9">
    <source>
        <dbReference type="EMBL" id="KAJ8769375.1"/>
    </source>
</evidence>
<keyword evidence="10" id="KW-1185">Reference proteome</keyword>
<keyword evidence="5" id="KW-0131">Cell cycle</keyword>
<evidence type="ECO:0000256" key="3">
    <source>
        <dbReference type="ARBA" id="ARBA00022618"/>
    </source>
</evidence>
<dbReference type="InterPro" id="IPR006671">
    <property type="entry name" value="Cyclin_N"/>
</dbReference>
<sequence>MGYFDSIGCVSGLLCEENEASWFSDKGNGDTCTFDGQDDCIVLGSEDIEYIEKLIQKETEFGFECCVPSDRWSRTSSGWLKSARLNAIEWIFHVREEFLPLNFPMFHVCCDLIFSCLLSRLSSKSLVPFCLQTRAVFGLQLLTAYLSVTYLDRFLSKRSIDEGKLWAVRLLSVACLSIAAKMAECTVPTLSEFTVKDYCFENEVIQRMELLVLTTLEWKMASTTPFLYLPYFFNKICGECITKELVSRAAELIVEMVKDINSLDHRPSVVAAAAVLAASNSQFTRKDVELKMSLISLWDSQENEHIFYCFLAMQCLQMEKLKTPKLAISSTSSSILSSSVIVKENSALTFGAGIKRRLTFDDWDLNSPASKICR</sequence>
<proteinExistence type="inferred from homology"/>
<dbReference type="InterPro" id="IPR039361">
    <property type="entry name" value="Cyclin"/>
</dbReference>
<dbReference type="GO" id="GO:0051301">
    <property type="term" value="P:cell division"/>
    <property type="evidence" value="ECO:0007669"/>
    <property type="project" value="UniProtKB-KW"/>
</dbReference>
<dbReference type="Gene3D" id="1.10.472.10">
    <property type="entry name" value="Cyclin-like"/>
    <property type="match status" value="2"/>
</dbReference>
<keyword evidence="4 7" id="KW-0195">Cyclin</keyword>
<evidence type="ECO:0000256" key="1">
    <source>
        <dbReference type="ARBA" id="ARBA00009065"/>
    </source>
</evidence>
<dbReference type="InterPro" id="IPR036915">
    <property type="entry name" value="Cyclin-like_sf"/>
</dbReference>
<dbReference type="SUPFAM" id="SSF47954">
    <property type="entry name" value="Cyclin-like"/>
    <property type="match status" value="2"/>
</dbReference>
<dbReference type="FunFam" id="1.10.472.10:FF:000069">
    <property type="entry name" value="Cyclin-D5-1"/>
    <property type="match status" value="1"/>
</dbReference>
<comment type="similarity">
    <text evidence="1">Belongs to the cyclin family. Cyclin D subfamily.</text>
</comment>
<reference evidence="9 10" key="1">
    <citation type="submission" date="2021-09" db="EMBL/GenBank/DDBJ databases">
        <title>Genomic insights and catalytic innovation underlie evolution of tropane alkaloids biosynthesis.</title>
        <authorList>
            <person name="Wang Y.-J."/>
            <person name="Tian T."/>
            <person name="Huang J.-P."/>
            <person name="Huang S.-X."/>
        </authorList>
    </citation>
    <scope>NUCLEOTIDE SEQUENCE [LARGE SCALE GENOMIC DNA]</scope>
    <source>
        <strain evidence="9">KIB-2018</strain>
        <tissue evidence="9">Leaf</tissue>
    </source>
</reference>
<evidence type="ECO:0000313" key="10">
    <source>
        <dbReference type="Proteomes" id="UP001159364"/>
    </source>
</evidence>
<dbReference type="PANTHER" id="PTHR10177">
    <property type="entry name" value="CYCLINS"/>
    <property type="match status" value="1"/>
</dbReference>
<protein>
    <recommendedName>
        <fullName evidence="6">B-like cyclin</fullName>
    </recommendedName>
</protein>
<evidence type="ECO:0000256" key="7">
    <source>
        <dbReference type="RuleBase" id="RU000383"/>
    </source>
</evidence>
<comment type="caution">
    <text evidence="9">The sequence shown here is derived from an EMBL/GenBank/DDBJ whole genome shotgun (WGS) entry which is preliminary data.</text>
</comment>
<evidence type="ECO:0000256" key="2">
    <source>
        <dbReference type="ARBA" id="ARBA00011177"/>
    </source>
</evidence>
<dbReference type="InterPro" id="IPR013763">
    <property type="entry name" value="Cyclin-like_dom"/>
</dbReference>
<gene>
    <name evidence="9" type="ORF">K2173_002579</name>
</gene>
<comment type="subunit">
    <text evidence="2">Interacts with the CDC2 protein kinase to form a serine/threonine kinase holoenzyme complex also known as maturation promoting factor (MPF). The cyclin subunit imparts substrate specificity to the complex.</text>
</comment>
<dbReference type="EMBL" id="JAIWQS010000003">
    <property type="protein sequence ID" value="KAJ8769375.1"/>
    <property type="molecule type" value="Genomic_DNA"/>
</dbReference>
<organism evidence="9 10">
    <name type="scientific">Erythroxylum novogranatense</name>
    <dbReference type="NCBI Taxonomy" id="1862640"/>
    <lineage>
        <taxon>Eukaryota</taxon>
        <taxon>Viridiplantae</taxon>
        <taxon>Streptophyta</taxon>
        <taxon>Embryophyta</taxon>
        <taxon>Tracheophyta</taxon>
        <taxon>Spermatophyta</taxon>
        <taxon>Magnoliopsida</taxon>
        <taxon>eudicotyledons</taxon>
        <taxon>Gunneridae</taxon>
        <taxon>Pentapetalae</taxon>
        <taxon>rosids</taxon>
        <taxon>fabids</taxon>
        <taxon>Malpighiales</taxon>
        <taxon>Erythroxylaceae</taxon>
        <taxon>Erythroxylum</taxon>
    </lineage>
</organism>
<keyword evidence="3" id="KW-0132">Cell division</keyword>
<accession>A0AAV8TQZ7</accession>
<evidence type="ECO:0000256" key="6">
    <source>
        <dbReference type="ARBA" id="ARBA00032263"/>
    </source>
</evidence>
<feature type="domain" description="Cyclin-like" evidence="8">
    <location>
        <begin position="124"/>
        <end position="214"/>
    </location>
</feature>
<dbReference type="AlphaFoldDB" id="A0AAV8TQZ7"/>
<dbReference type="Proteomes" id="UP001159364">
    <property type="component" value="Linkage Group LG03"/>
</dbReference>
<evidence type="ECO:0000256" key="4">
    <source>
        <dbReference type="ARBA" id="ARBA00023127"/>
    </source>
</evidence>
<evidence type="ECO:0000256" key="5">
    <source>
        <dbReference type="ARBA" id="ARBA00023306"/>
    </source>
</evidence>
<dbReference type="SMART" id="SM00385">
    <property type="entry name" value="CYCLIN"/>
    <property type="match status" value="1"/>
</dbReference>
<evidence type="ECO:0000259" key="8">
    <source>
        <dbReference type="SMART" id="SM00385"/>
    </source>
</evidence>
<name>A0AAV8TQZ7_9ROSI</name>
<dbReference type="Pfam" id="PF00134">
    <property type="entry name" value="Cyclin_N"/>
    <property type="match status" value="1"/>
</dbReference>